<dbReference type="EMBL" id="JACVVK020000333">
    <property type="protein sequence ID" value="KAK7478123.1"/>
    <property type="molecule type" value="Genomic_DNA"/>
</dbReference>
<accession>A0ABD0JUD5</accession>
<proteinExistence type="predicted"/>
<protein>
    <submittedName>
        <fullName evidence="1">Uncharacterized protein</fullName>
    </submittedName>
</protein>
<gene>
    <name evidence="1" type="ORF">BaRGS_00030658</name>
</gene>
<dbReference type="AlphaFoldDB" id="A0ABD0JUD5"/>
<evidence type="ECO:0000313" key="1">
    <source>
        <dbReference type="EMBL" id="KAK7478123.1"/>
    </source>
</evidence>
<sequence length="159" mass="17429">MLRAGTPPQSIVYPVVTVVQTALAPTVSQSALLPTVAQPAVLQTAASSAGFGFHPMPSDLDDIKVGDLLDFNMNPLDLPENPPEDLFENTTTAPATSPFETDFPLQCEDMLSSTGSRFYMDTKIFPQTNTRSQEITTSGDQMLMSGPFFRNYFYRNIPQ</sequence>
<comment type="caution">
    <text evidence="1">The sequence shown here is derived from an EMBL/GenBank/DDBJ whole genome shotgun (WGS) entry which is preliminary data.</text>
</comment>
<reference evidence="1 2" key="1">
    <citation type="journal article" date="2023" name="Sci. Data">
        <title>Genome assembly of the Korean intertidal mud-creeper Batillaria attramentaria.</title>
        <authorList>
            <person name="Patra A.K."/>
            <person name="Ho P.T."/>
            <person name="Jun S."/>
            <person name="Lee S.J."/>
            <person name="Kim Y."/>
            <person name="Won Y.J."/>
        </authorList>
    </citation>
    <scope>NUCLEOTIDE SEQUENCE [LARGE SCALE GENOMIC DNA]</scope>
    <source>
        <strain evidence="1">Wonlab-2016</strain>
    </source>
</reference>
<evidence type="ECO:0000313" key="2">
    <source>
        <dbReference type="Proteomes" id="UP001519460"/>
    </source>
</evidence>
<dbReference type="Proteomes" id="UP001519460">
    <property type="component" value="Unassembled WGS sequence"/>
</dbReference>
<organism evidence="1 2">
    <name type="scientific">Batillaria attramentaria</name>
    <dbReference type="NCBI Taxonomy" id="370345"/>
    <lineage>
        <taxon>Eukaryota</taxon>
        <taxon>Metazoa</taxon>
        <taxon>Spiralia</taxon>
        <taxon>Lophotrochozoa</taxon>
        <taxon>Mollusca</taxon>
        <taxon>Gastropoda</taxon>
        <taxon>Caenogastropoda</taxon>
        <taxon>Sorbeoconcha</taxon>
        <taxon>Cerithioidea</taxon>
        <taxon>Batillariidae</taxon>
        <taxon>Batillaria</taxon>
    </lineage>
</organism>
<keyword evidence="2" id="KW-1185">Reference proteome</keyword>
<name>A0ABD0JUD5_9CAEN</name>